<dbReference type="GO" id="GO:0000976">
    <property type="term" value="F:transcription cis-regulatory region binding"/>
    <property type="evidence" value="ECO:0007669"/>
    <property type="project" value="TreeGrafter"/>
</dbReference>
<keyword evidence="5" id="KW-0804">Transcription</keyword>
<keyword evidence="2" id="KW-0902">Two-component regulatory system</keyword>
<evidence type="ECO:0000313" key="10">
    <source>
        <dbReference type="EMBL" id="PWN56802.1"/>
    </source>
</evidence>
<reference evidence="10 11" key="1">
    <citation type="submission" date="2018-05" db="EMBL/GenBank/DDBJ databases">
        <title>Abyssibacter profundi OUC007T gen. nov., sp. nov, a marine bacterium isolated from seawater of the Mariana Trench.</title>
        <authorList>
            <person name="Zhou S."/>
        </authorList>
    </citation>
    <scope>NUCLEOTIDE SEQUENCE [LARGE SCALE GENOMIC DNA]</scope>
    <source>
        <strain evidence="10 11">OUC007</strain>
    </source>
</reference>
<feature type="DNA-binding region" description="OmpR/PhoB-type" evidence="7">
    <location>
        <begin position="131"/>
        <end position="228"/>
    </location>
</feature>
<dbReference type="OrthoDB" id="9802426at2"/>
<evidence type="ECO:0000256" key="5">
    <source>
        <dbReference type="ARBA" id="ARBA00023163"/>
    </source>
</evidence>
<evidence type="ECO:0000256" key="4">
    <source>
        <dbReference type="ARBA" id="ARBA00023125"/>
    </source>
</evidence>
<dbReference type="GO" id="GO:0006355">
    <property type="term" value="P:regulation of DNA-templated transcription"/>
    <property type="evidence" value="ECO:0007669"/>
    <property type="project" value="InterPro"/>
</dbReference>
<evidence type="ECO:0000256" key="2">
    <source>
        <dbReference type="ARBA" id="ARBA00023012"/>
    </source>
</evidence>
<dbReference type="EMBL" id="QEQK01000004">
    <property type="protein sequence ID" value="PWN56802.1"/>
    <property type="molecule type" value="Genomic_DNA"/>
</dbReference>
<dbReference type="Pfam" id="PF00072">
    <property type="entry name" value="Response_reg"/>
    <property type="match status" value="1"/>
</dbReference>
<keyword evidence="11" id="KW-1185">Reference proteome</keyword>
<organism evidence="10 11">
    <name type="scientific">Abyssibacter profundi</name>
    <dbReference type="NCBI Taxonomy" id="2182787"/>
    <lineage>
        <taxon>Bacteria</taxon>
        <taxon>Pseudomonadati</taxon>
        <taxon>Pseudomonadota</taxon>
        <taxon>Gammaproteobacteria</taxon>
        <taxon>Chromatiales</taxon>
        <taxon>Oceanococcaceae</taxon>
        <taxon>Abyssibacter</taxon>
    </lineage>
</organism>
<evidence type="ECO:0000256" key="7">
    <source>
        <dbReference type="PROSITE-ProRule" id="PRU01091"/>
    </source>
</evidence>
<keyword evidence="3" id="KW-0805">Transcription regulation</keyword>
<dbReference type="Proteomes" id="UP000251800">
    <property type="component" value="Unassembled WGS sequence"/>
</dbReference>
<evidence type="ECO:0000259" key="8">
    <source>
        <dbReference type="PROSITE" id="PS50110"/>
    </source>
</evidence>
<evidence type="ECO:0000313" key="11">
    <source>
        <dbReference type="Proteomes" id="UP000251800"/>
    </source>
</evidence>
<dbReference type="FunFam" id="1.10.10.10:FF:000058">
    <property type="entry name" value="DNA-binding response OmpR family regulator"/>
    <property type="match status" value="1"/>
</dbReference>
<dbReference type="Pfam" id="PF00486">
    <property type="entry name" value="Trans_reg_C"/>
    <property type="match status" value="1"/>
</dbReference>
<dbReference type="PANTHER" id="PTHR48111:SF22">
    <property type="entry name" value="REGULATOR OF RPOS"/>
    <property type="match status" value="1"/>
</dbReference>
<keyword evidence="1 6" id="KW-0597">Phosphoprotein</keyword>
<dbReference type="Gene3D" id="3.40.50.2300">
    <property type="match status" value="1"/>
</dbReference>
<dbReference type="InterPro" id="IPR001867">
    <property type="entry name" value="OmpR/PhoB-type_DNA-bd"/>
</dbReference>
<dbReference type="GO" id="GO:0000156">
    <property type="term" value="F:phosphorelay response regulator activity"/>
    <property type="evidence" value="ECO:0007669"/>
    <property type="project" value="TreeGrafter"/>
</dbReference>
<dbReference type="FunFam" id="3.40.50.2300:FF:000001">
    <property type="entry name" value="DNA-binding response regulator PhoB"/>
    <property type="match status" value="1"/>
</dbReference>
<dbReference type="GO" id="GO:0005829">
    <property type="term" value="C:cytosol"/>
    <property type="evidence" value="ECO:0007669"/>
    <property type="project" value="TreeGrafter"/>
</dbReference>
<sequence>MNGDKPTSILVVDDDEDITAFIYGQLEPQGFVLDSAGTGELGLKLALENEYDVIILDLMLPGLNGLEVCRALRERSERYTPVLMLTARGAVENKIEGFAAGADDYLAKPFSILELDARVKALVRRSAAPASKRLQIADLSLDLGTLEVTRADQRIELAPIHIRILTLLMQRSPDVVSRSALESVVWGDDPPDSDALRVHIYTLRNAIDRPFDKPLLHTVPKMGYRLASIEDPA</sequence>
<dbReference type="Gene3D" id="1.10.10.10">
    <property type="entry name" value="Winged helix-like DNA-binding domain superfamily/Winged helix DNA-binding domain"/>
    <property type="match status" value="1"/>
</dbReference>
<dbReference type="InterPro" id="IPR001789">
    <property type="entry name" value="Sig_transdc_resp-reg_receiver"/>
</dbReference>
<gene>
    <name evidence="10" type="ORF">DEH80_05095</name>
</gene>
<feature type="domain" description="Response regulatory" evidence="8">
    <location>
        <begin position="8"/>
        <end position="123"/>
    </location>
</feature>
<proteinExistence type="predicted"/>
<evidence type="ECO:0000256" key="1">
    <source>
        <dbReference type="ARBA" id="ARBA00022553"/>
    </source>
</evidence>
<dbReference type="SMART" id="SM00448">
    <property type="entry name" value="REC"/>
    <property type="match status" value="1"/>
</dbReference>
<comment type="caution">
    <text evidence="10">The sequence shown here is derived from an EMBL/GenBank/DDBJ whole genome shotgun (WGS) entry which is preliminary data.</text>
</comment>
<dbReference type="GO" id="GO:0032993">
    <property type="term" value="C:protein-DNA complex"/>
    <property type="evidence" value="ECO:0007669"/>
    <property type="project" value="TreeGrafter"/>
</dbReference>
<protein>
    <submittedName>
        <fullName evidence="10">DNA-binding response regulator</fullName>
    </submittedName>
</protein>
<dbReference type="Gene3D" id="6.10.250.690">
    <property type="match status" value="1"/>
</dbReference>
<evidence type="ECO:0000256" key="6">
    <source>
        <dbReference type="PROSITE-ProRule" id="PRU00169"/>
    </source>
</evidence>
<dbReference type="PROSITE" id="PS50110">
    <property type="entry name" value="RESPONSE_REGULATORY"/>
    <property type="match status" value="1"/>
</dbReference>
<evidence type="ECO:0000256" key="3">
    <source>
        <dbReference type="ARBA" id="ARBA00023015"/>
    </source>
</evidence>
<accession>A0A363UN08</accession>
<dbReference type="PANTHER" id="PTHR48111">
    <property type="entry name" value="REGULATOR OF RPOS"/>
    <property type="match status" value="1"/>
</dbReference>
<dbReference type="SUPFAM" id="SSF52172">
    <property type="entry name" value="CheY-like"/>
    <property type="match status" value="1"/>
</dbReference>
<feature type="domain" description="OmpR/PhoB-type" evidence="9">
    <location>
        <begin position="131"/>
        <end position="228"/>
    </location>
</feature>
<dbReference type="SMART" id="SM00862">
    <property type="entry name" value="Trans_reg_C"/>
    <property type="match status" value="1"/>
</dbReference>
<dbReference type="InterPro" id="IPR039420">
    <property type="entry name" value="WalR-like"/>
</dbReference>
<dbReference type="InterPro" id="IPR011006">
    <property type="entry name" value="CheY-like_superfamily"/>
</dbReference>
<keyword evidence="4 7" id="KW-0238">DNA-binding</keyword>
<dbReference type="RefSeq" id="WP_109719400.1">
    <property type="nucleotide sequence ID" value="NZ_QEQK01000004.1"/>
</dbReference>
<feature type="modified residue" description="4-aspartylphosphate" evidence="6">
    <location>
        <position position="57"/>
    </location>
</feature>
<dbReference type="AlphaFoldDB" id="A0A363UN08"/>
<dbReference type="InterPro" id="IPR036388">
    <property type="entry name" value="WH-like_DNA-bd_sf"/>
</dbReference>
<evidence type="ECO:0000259" key="9">
    <source>
        <dbReference type="PROSITE" id="PS51755"/>
    </source>
</evidence>
<dbReference type="PROSITE" id="PS51755">
    <property type="entry name" value="OMPR_PHOB"/>
    <property type="match status" value="1"/>
</dbReference>
<dbReference type="CDD" id="cd00383">
    <property type="entry name" value="trans_reg_C"/>
    <property type="match status" value="1"/>
</dbReference>
<name>A0A363UN08_9GAMM</name>